<dbReference type="InterPro" id="IPR000524">
    <property type="entry name" value="Tscrpt_reg_HTH_GntR"/>
</dbReference>
<evidence type="ECO:0000256" key="3">
    <source>
        <dbReference type="ARBA" id="ARBA00023163"/>
    </source>
</evidence>
<keyword evidence="3" id="KW-0804">Transcription</keyword>
<proteinExistence type="predicted"/>
<reference evidence="5 6" key="1">
    <citation type="submission" date="2015-10" db="EMBL/GenBank/DDBJ databases">
        <title>Erysipelothrix larvae sp. LV19 isolated from the larval gut of the rhinoceros beetle, Trypoxylus dichotomus.</title>
        <authorList>
            <person name="Lim S."/>
            <person name="Kim B.-C."/>
        </authorList>
    </citation>
    <scope>NUCLEOTIDE SEQUENCE [LARGE SCALE GENOMIC DNA]</scope>
    <source>
        <strain evidence="5 6">LV19</strain>
    </source>
</reference>
<dbReference type="PANTHER" id="PTHR38445:SF9">
    <property type="entry name" value="HTH-TYPE TRANSCRIPTIONAL REPRESSOR YTRA"/>
    <property type="match status" value="1"/>
</dbReference>
<keyword evidence="1" id="KW-0805">Transcription regulation</keyword>
<dbReference type="SMART" id="SM00345">
    <property type="entry name" value="HTH_GNTR"/>
    <property type="match status" value="1"/>
</dbReference>
<keyword evidence="6" id="KW-1185">Reference proteome</keyword>
<dbReference type="KEGG" id="erl:AOC36_11465"/>
<name>A0A0X8H1X2_9FIRM</name>
<dbReference type="GO" id="GO:0003700">
    <property type="term" value="F:DNA-binding transcription factor activity"/>
    <property type="evidence" value="ECO:0007669"/>
    <property type="project" value="InterPro"/>
</dbReference>
<dbReference type="STRING" id="1514105.AOC36_11465"/>
<dbReference type="AlphaFoldDB" id="A0A0X8H1X2"/>
<evidence type="ECO:0000313" key="6">
    <source>
        <dbReference type="Proteomes" id="UP000063781"/>
    </source>
</evidence>
<feature type="domain" description="HTH gntR-type" evidence="4">
    <location>
        <begin position="12"/>
        <end position="80"/>
    </location>
</feature>
<evidence type="ECO:0000256" key="1">
    <source>
        <dbReference type="ARBA" id="ARBA00023015"/>
    </source>
</evidence>
<keyword evidence="2" id="KW-0238">DNA-binding</keyword>
<dbReference type="EMBL" id="CP013213">
    <property type="protein sequence ID" value="AMC94567.1"/>
    <property type="molecule type" value="Genomic_DNA"/>
</dbReference>
<dbReference type="Proteomes" id="UP000063781">
    <property type="component" value="Chromosome"/>
</dbReference>
<sequence>MENLKINRDSPLSIVEQIVSYYKAAILTRRIQNNVKLPSERQLSSLLGVARGTISKAYQQLVDLSLVESKHNDGYYVSFQPQILNDITKKHAMDLMDHAFDQLYEMGLTDTEIVNIIKLKISAQKSLENINILIVSNNHLILSKLESELSYLTQKTFYLFTLSFMTLNSIQISKNPSDLLMTYDLIIATIIDYDQLVEIIPEHNHKILRANIVPTNSTLKLLSSLPKYSRITVIYRTDVFKQLVIDTLTNLGFKFENIYAYYEHDYNPKNHSLNGVNAIINFNESPLYTNPAFQQRNHEFILNGGKIIHFEYMLTRTSLTAIEERIHSIKVKR</sequence>
<dbReference type="InterPro" id="IPR036388">
    <property type="entry name" value="WH-like_DNA-bd_sf"/>
</dbReference>
<dbReference type="InterPro" id="IPR036390">
    <property type="entry name" value="WH_DNA-bd_sf"/>
</dbReference>
<evidence type="ECO:0000256" key="2">
    <source>
        <dbReference type="ARBA" id="ARBA00023125"/>
    </source>
</evidence>
<dbReference type="PANTHER" id="PTHR38445">
    <property type="entry name" value="HTH-TYPE TRANSCRIPTIONAL REPRESSOR YTRA"/>
    <property type="match status" value="1"/>
</dbReference>
<dbReference type="RefSeq" id="WP_067634451.1">
    <property type="nucleotide sequence ID" value="NZ_CP013213.1"/>
</dbReference>
<organism evidence="5 6">
    <name type="scientific">Erysipelothrix larvae</name>
    <dbReference type="NCBI Taxonomy" id="1514105"/>
    <lineage>
        <taxon>Bacteria</taxon>
        <taxon>Bacillati</taxon>
        <taxon>Bacillota</taxon>
        <taxon>Erysipelotrichia</taxon>
        <taxon>Erysipelotrichales</taxon>
        <taxon>Erysipelotrichaceae</taxon>
        <taxon>Erysipelothrix</taxon>
    </lineage>
</organism>
<dbReference type="Gene3D" id="1.10.10.10">
    <property type="entry name" value="Winged helix-like DNA-binding domain superfamily/Winged helix DNA-binding domain"/>
    <property type="match status" value="1"/>
</dbReference>
<dbReference type="PRINTS" id="PR00035">
    <property type="entry name" value="HTHGNTR"/>
</dbReference>
<accession>A0A0X8H1X2</accession>
<dbReference type="OrthoDB" id="9802328at2"/>
<protein>
    <recommendedName>
        <fullName evidence="4">HTH gntR-type domain-containing protein</fullName>
    </recommendedName>
</protein>
<dbReference type="PROSITE" id="PS50949">
    <property type="entry name" value="HTH_GNTR"/>
    <property type="match status" value="1"/>
</dbReference>
<evidence type="ECO:0000313" key="5">
    <source>
        <dbReference type="EMBL" id="AMC94567.1"/>
    </source>
</evidence>
<dbReference type="CDD" id="cd07377">
    <property type="entry name" value="WHTH_GntR"/>
    <property type="match status" value="1"/>
</dbReference>
<dbReference type="GO" id="GO:0003677">
    <property type="term" value="F:DNA binding"/>
    <property type="evidence" value="ECO:0007669"/>
    <property type="project" value="UniProtKB-KW"/>
</dbReference>
<evidence type="ECO:0000259" key="4">
    <source>
        <dbReference type="PROSITE" id="PS50949"/>
    </source>
</evidence>
<dbReference type="Pfam" id="PF00392">
    <property type="entry name" value="GntR"/>
    <property type="match status" value="1"/>
</dbReference>
<gene>
    <name evidence="5" type="ORF">AOC36_11465</name>
</gene>
<dbReference type="SUPFAM" id="SSF46785">
    <property type="entry name" value="Winged helix' DNA-binding domain"/>
    <property type="match status" value="1"/>
</dbReference>